<comment type="caution">
    <text evidence="2">The sequence shown here is derived from an EMBL/GenBank/DDBJ whole genome shotgun (WGS) entry which is preliminary data.</text>
</comment>
<sequence>MTQSSTEFEDELEMEHEYEDEAFLGGLAKIAGGLLGEEEYEFEDEYEGELEDEYEMELESEYEFEDEYEGEFEDEFEMELESEFESEGEYEAEDEYEGEYELEDEYEGEYEDELESEEEFFFKKIGRAMRKVPFRKILKVAGPLVATAVGGPAAGMLAKAVASQLEGEFEDELESELEEMATAPVTSSQAEAEYLAARAATTESESEAESFVGSAVAMTISPRDRAELERLLPNLLRGASVLTKILHRNPATRPGVRMVPGIVGSTASTLAQMQASGRRITPAEVGAVMAGSTQRVLGDPRWQRAVTRRHARGLAHVHRRRHHGGRRPRGYRPGPRRTGRPAYRRTTTVRRGPVTVRRRPTQVRTVRSRAKVGRPRPGVVRVVTPVRIPAKGGRPARTVKVVSDVKVPRGAVPSGRPIPVTAKKRR</sequence>
<name>A0ABW0MZ24_9ACTN</name>
<keyword evidence="3" id="KW-1185">Reference proteome</keyword>
<accession>A0ABW0MZ24</accession>
<gene>
    <name evidence="2" type="ORF">ACFPKY_08635</name>
</gene>
<proteinExistence type="predicted"/>
<protein>
    <submittedName>
        <fullName evidence="2">Uncharacterized protein</fullName>
    </submittedName>
</protein>
<feature type="region of interest" description="Disordered" evidence="1">
    <location>
        <begin position="311"/>
        <end position="342"/>
    </location>
</feature>
<reference evidence="3" key="1">
    <citation type="journal article" date="2019" name="Int. J. Syst. Evol. Microbiol.">
        <title>The Global Catalogue of Microorganisms (GCM) 10K type strain sequencing project: providing services to taxonomists for standard genome sequencing and annotation.</title>
        <authorList>
            <consortium name="The Broad Institute Genomics Platform"/>
            <consortium name="The Broad Institute Genome Sequencing Center for Infectious Disease"/>
            <person name="Wu L."/>
            <person name="Ma J."/>
        </authorList>
    </citation>
    <scope>NUCLEOTIDE SEQUENCE [LARGE SCALE GENOMIC DNA]</scope>
    <source>
        <strain evidence="3">KACC 13778</strain>
    </source>
</reference>
<dbReference type="Proteomes" id="UP001595956">
    <property type="component" value="Unassembled WGS sequence"/>
</dbReference>
<evidence type="ECO:0000313" key="2">
    <source>
        <dbReference type="EMBL" id="MFC5493165.1"/>
    </source>
</evidence>
<dbReference type="RefSeq" id="WP_345172015.1">
    <property type="nucleotide sequence ID" value="NZ_BAABFQ010000003.1"/>
</dbReference>
<dbReference type="EMBL" id="JBHSMD010000002">
    <property type="protein sequence ID" value="MFC5493165.1"/>
    <property type="molecule type" value="Genomic_DNA"/>
</dbReference>
<evidence type="ECO:0000256" key="1">
    <source>
        <dbReference type="SAM" id="MobiDB-lite"/>
    </source>
</evidence>
<organism evidence="2 3">
    <name type="scientific">Nocardioides caricicola</name>
    <dbReference type="NCBI Taxonomy" id="634770"/>
    <lineage>
        <taxon>Bacteria</taxon>
        <taxon>Bacillati</taxon>
        <taxon>Actinomycetota</taxon>
        <taxon>Actinomycetes</taxon>
        <taxon>Propionibacteriales</taxon>
        <taxon>Nocardioidaceae</taxon>
        <taxon>Nocardioides</taxon>
    </lineage>
</organism>
<evidence type="ECO:0000313" key="3">
    <source>
        <dbReference type="Proteomes" id="UP001595956"/>
    </source>
</evidence>